<dbReference type="InterPro" id="IPR036259">
    <property type="entry name" value="MFS_trans_sf"/>
</dbReference>
<dbReference type="Proteomes" id="UP001217754">
    <property type="component" value="Chromosome 1"/>
</dbReference>
<keyword evidence="5 8" id="KW-1133">Transmembrane helix</keyword>
<dbReference type="Pfam" id="PF00083">
    <property type="entry name" value="Sugar_tr"/>
    <property type="match status" value="1"/>
</dbReference>
<evidence type="ECO:0000256" key="6">
    <source>
        <dbReference type="ARBA" id="ARBA00023136"/>
    </source>
</evidence>
<dbReference type="GeneID" id="85224440"/>
<dbReference type="PANTHER" id="PTHR23503:SF8">
    <property type="entry name" value="FACILITATED GLUCOSE TRANSPORTER PROTEIN 1"/>
    <property type="match status" value="1"/>
</dbReference>
<evidence type="ECO:0000256" key="5">
    <source>
        <dbReference type="ARBA" id="ARBA00022989"/>
    </source>
</evidence>
<comment type="similarity">
    <text evidence="2">Belongs to the major facilitator superfamily. Sugar transporter (TC 2.A.1.1) family.</text>
</comment>
<dbReference type="EMBL" id="CP119958">
    <property type="protein sequence ID" value="WFD37844.1"/>
    <property type="molecule type" value="Genomic_DNA"/>
</dbReference>
<dbReference type="PRINTS" id="PR00171">
    <property type="entry name" value="SUGRTRNSPORT"/>
</dbReference>
<keyword evidence="3" id="KW-0813">Transport</keyword>
<dbReference type="InterPro" id="IPR020846">
    <property type="entry name" value="MFS_dom"/>
</dbReference>
<feature type="domain" description="Major facilitator superfamily (MFS) profile" evidence="9">
    <location>
        <begin position="1"/>
        <end position="385"/>
    </location>
</feature>
<feature type="transmembrane region" description="Helical" evidence="8">
    <location>
        <begin position="85"/>
        <end position="110"/>
    </location>
</feature>
<feature type="transmembrane region" description="Helical" evidence="8">
    <location>
        <begin position="265"/>
        <end position="284"/>
    </location>
</feature>
<dbReference type="InterPro" id="IPR045263">
    <property type="entry name" value="GLUT"/>
</dbReference>
<feature type="transmembrane region" description="Helical" evidence="8">
    <location>
        <begin position="359"/>
        <end position="379"/>
    </location>
</feature>
<dbReference type="PROSITE" id="PS50850">
    <property type="entry name" value="MFS"/>
    <property type="match status" value="1"/>
</dbReference>
<evidence type="ECO:0000256" key="4">
    <source>
        <dbReference type="ARBA" id="ARBA00022692"/>
    </source>
</evidence>
<keyword evidence="4 8" id="KW-0812">Transmembrane</keyword>
<dbReference type="GO" id="GO:0015149">
    <property type="term" value="F:hexose transmembrane transporter activity"/>
    <property type="evidence" value="ECO:0007669"/>
    <property type="project" value="TreeGrafter"/>
</dbReference>
<sequence>MFTIGGTLSSLACGSVARYMHAGRRACLQASAACVLAGGILLCVSSSFAMLSLARLLQGIGAGIGVVQVPLYLQEISPPALSGEVGILNQVAVVCGIFVAQATGTLVVSANAPTYYVPQVSAVLAACQLLIGALWACESPGWLEGEGAHLAAAAPQSPETIRKRLWGTATYEVLPTPPDETAQRTAPDWRRDPQLRRGLWLVGLTQAAQQLSGVNAILYYSTGILSSLMPTLASQIGLLITVVNGALTFPPIFLISEERVGRKALLVGSASGMGLFCFVLAYSLTYGYAALSAIAILCVIACFSMGLGPVPFVILPEVIPAQYGSLGSSFGLSVNWISNIIVAAGFPPLRSALGAWDRGTGGLVFVVFGAANLVAAALIQRDYVY</sequence>
<protein>
    <recommendedName>
        <fullName evidence="9">Major facilitator superfamily (MFS) profile domain-containing protein</fullName>
    </recommendedName>
</protein>
<keyword evidence="11" id="KW-1185">Reference proteome</keyword>
<dbReference type="SUPFAM" id="SSF103473">
    <property type="entry name" value="MFS general substrate transporter"/>
    <property type="match status" value="1"/>
</dbReference>
<feature type="transmembrane region" description="Helical" evidence="8">
    <location>
        <begin position="290"/>
        <end position="314"/>
    </location>
</feature>
<feature type="transmembrane region" description="Helical" evidence="8">
    <location>
        <begin position="199"/>
        <end position="220"/>
    </location>
</feature>
<evidence type="ECO:0000313" key="10">
    <source>
        <dbReference type="EMBL" id="WFD37844.1"/>
    </source>
</evidence>
<organism evidence="10 11">
    <name type="scientific">Malassezia japonica</name>
    <dbReference type="NCBI Taxonomy" id="223818"/>
    <lineage>
        <taxon>Eukaryota</taxon>
        <taxon>Fungi</taxon>
        <taxon>Dikarya</taxon>
        <taxon>Basidiomycota</taxon>
        <taxon>Ustilaginomycotina</taxon>
        <taxon>Malasseziomycetes</taxon>
        <taxon>Malasseziales</taxon>
        <taxon>Malasseziaceae</taxon>
        <taxon>Malassezia</taxon>
    </lineage>
</organism>
<comment type="subcellular location">
    <subcellularLocation>
        <location evidence="1">Membrane</location>
        <topology evidence="1">Multi-pass membrane protein</topology>
    </subcellularLocation>
</comment>
<evidence type="ECO:0000256" key="7">
    <source>
        <dbReference type="ARBA" id="ARBA00049119"/>
    </source>
</evidence>
<dbReference type="AlphaFoldDB" id="A0AAF0J9Q2"/>
<feature type="transmembrane region" description="Helical" evidence="8">
    <location>
        <begin position="27"/>
        <end position="50"/>
    </location>
</feature>
<feature type="transmembrane region" description="Helical" evidence="8">
    <location>
        <begin position="232"/>
        <end position="253"/>
    </location>
</feature>
<dbReference type="GO" id="GO:0016020">
    <property type="term" value="C:membrane"/>
    <property type="evidence" value="ECO:0007669"/>
    <property type="project" value="UniProtKB-SubCell"/>
</dbReference>
<dbReference type="PANTHER" id="PTHR23503">
    <property type="entry name" value="SOLUTE CARRIER FAMILY 2"/>
    <property type="match status" value="1"/>
</dbReference>
<dbReference type="Gene3D" id="1.20.1250.20">
    <property type="entry name" value="MFS general substrate transporter like domains"/>
    <property type="match status" value="1"/>
</dbReference>
<evidence type="ECO:0000256" key="1">
    <source>
        <dbReference type="ARBA" id="ARBA00004141"/>
    </source>
</evidence>
<dbReference type="InterPro" id="IPR003663">
    <property type="entry name" value="Sugar/inositol_transpt"/>
</dbReference>
<name>A0AAF0J9Q2_9BASI</name>
<dbReference type="InterPro" id="IPR005828">
    <property type="entry name" value="MFS_sugar_transport-like"/>
</dbReference>
<evidence type="ECO:0000256" key="8">
    <source>
        <dbReference type="SAM" id="Phobius"/>
    </source>
</evidence>
<evidence type="ECO:0000313" key="11">
    <source>
        <dbReference type="Proteomes" id="UP001217754"/>
    </source>
</evidence>
<reference evidence="10" key="1">
    <citation type="submission" date="2023-03" db="EMBL/GenBank/DDBJ databases">
        <title>Mating type loci evolution in Malassezia.</title>
        <authorList>
            <person name="Coelho M.A."/>
        </authorList>
    </citation>
    <scope>NUCLEOTIDE SEQUENCE</scope>
    <source>
        <strain evidence="10">CBS 9431</strain>
    </source>
</reference>
<evidence type="ECO:0000259" key="9">
    <source>
        <dbReference type="PROSITE" id="PS50850"/>
    </source>
</evidence>
<gene>
    <name evidence="10" type="ORF">MJAP1_000791</name>
</gene>
<accession>A0AAF0J9Q2</accession>
<comment type="catalytic activity">
    <reaction evidence="7">
        <text>myo-inositol(out) + H(+)(out) = myo-inositol(in) + H(+)(in)</text>
        <dbReference type="Rhea" id="RHEA:60364"/>
        <dbReference type="ChEBI" id="CHEBI:15378"/>
        <dbReference type="ChEBI" id="CHEBI:17268"/>
    </reaction>
</comment>
<dbReference type="RefSeq" id="XP_060120741.1">
    <property type="nucleotide sequence ID" value="XM_060264758.1"/>
</dbReference>
<keyword evidence="6 8" id="KW-0472">Membrane</keyword>
<evidence type="ECO:0000256" key="3">
    <source>
        <dbReference type="ARBA" id="ARBA00022448"/>
    </source>
</evidence>
<feature type="transmembrane region" description="Helical" evidence="8">
    <location>
        <begin position="326"/>
        <end position="347"/>
    </location>
</feature>
<evidence type="ECO:0000256" key="2">
    <source>
        <dbReference type="ARBA" id="ARBA00010992"/>
    </source>
</evidence>
<proteinExistence type="inferred from homology"/>